<keyword evidence="1" id="KW-0812">Transmembrane</keyword>
<dbReference type="Proteomes" id="UP000241462">
    <property type="component" value="Unassembled WGS sequence"/>
</dbReference>
<protein>
    <submittedName>
        <fullName evidence="2">Uncharacterized protein</fullName>
    </submittedName>
</protein>
<keyword evidence="3" id="KW-1185">Reference proteome</keyword>
<dbReference type="InParanoid" id="A0A2T3AJG7"/>
<keyword evidence="1" id="KW-1133">Transmembrane helix</keyword>
<organism evidence="2 3">
    <name type="scientific">Coniella lustricola</name>
    <dbReference type="NCBI Taxonomy" id="2025994"/>
    <lineage>
        <taxon>Eukaryota</taxon>
        <taxon>Fungi</taxon>
        <taxon>Dikarya</taxon>
        <taxon>Ascomycota</taxon>
        <taxon>Pezizomycotina</taxon>
        <taxon>Sordariomycetes</taxon>
        <taxon>Sordariomycetidae</taxon>
        <taxon>Diaporthales</taxon>
        <taxon>Schizoparmaceae</taxon>
        <taxon>Coniella</taxon>
    </lineage>
</organism>
<feature type="transmembrane region" description="Helical" evidence="1">
    <location>
        <begin position="189"/>
        <end position="214"/>
    </location>
</feature>
<evidence type="ECO:0000256" key="1">
    <source>
        <dbReference type="SAM" id="Phobius"/>
    </source>
</evidence>
<gene>
    <name evidence="2" type="ORF">BD289DRAFT_19847</name>
</gene>
<evidence type="ECO:0000313" key="2">
    <source>
        <dbReference type="EMBL" id="PSS00701.1"/>
    </source>
</evidence>
<reference evidence="2 3" key="1">
    <citation type="journal article" date="2018" name="Mycol. Prog.">
        <title>Coniella lustricola, a new species from submerged detritus.</title>
        <authorList>
            <person name="Raudabaugh D.B."/>
            <person name="Iturriaga T."/>
            <person name="Carver A."/>
            <person name="Mondo S."/>
            <person name="Pangilinan J."/>
            <person name="Lipzen A."/>
            <person name="He G."/>
            <person name="Amirebrahimi M."/>
            <person name="Grigoriev I.V."/>
            <person name="Miller A.N."/>
        </authorList>
    </citation>
    <scope>NUCLEOTIDE SEQUENCE [LARGE SCALE GENOMIC DNA]</scope>
    <source>
        <strain evidence="2 3">B22-T-1</strain>
    </source>
</reference>
<proteinExistence type="predicted"/>
<evidence type="ECO:0000313" key="3">
    <source>
        <dbReference type="Proteomes" id="UP000241462"/>
    </source>
</evidence>
<name>A0A2T3AJG7_9PEZI</name>
<sequence length="226" mass="25007">MRTPHVVGLVALAAGPWWPEFPAPSGRYRVTTAHLCPTCDRRGGWCGHSPLRARLVHPDRHASSSNAATTKHLPCLDRGLPLPALQYCTNCSPTPGRPAAVILALEYRDDEAIATFRKRWQRNHGCPAADNCRGVLILAVVSSCEHTQNALEQNYFSISQFTFLVVYFQHTWELLGNIASMSCRTCHCVIYYGFTISVTWLSSLAHCLVSLLALMTTTKLKATSQP</sequence>
<dbReference type="AlphaFoldDB" id="A0A2T3AJG7"/>
<dbReference type="EMBL" id="KZ678382">
    <property type="protein sequence ID" value="PSS00701.1"/>
    <property type="molecule type" value="Genomic_DNA"/>
</dbReference>
<keyword evidence="1" id="KW-0472">Membrane</keyword>
<accession>A0A2T3AJG7</accession>